<feature type="compositionally biased region" description="Low complexity" evidence="9">
    <location>
        <begin position="381"/>
        <end position="395"/>
    </location>
</feature>
<dbReference type="Pfam" id="PF03663">
    <property type="entry name" value="Glyco_hydro_76"/>
    <property type="match status" value="1"/>
</dbReference>
<evidence type="ECO:0000256" key="8">
    <source>
        <dbReference type="PIRNR" id="PIRNR016302"/>
    </source>
</evidence>
<dbReference type="GO" id="GO:0009272">
    <property type="term" value="P:fungal-type cell wall biogenesis"/>
    <property type="evidence" value="ECO:0007669"/>
    <property type="project" value="TreeGrafter"/>
</dbReference>
<dbReference type="STRING" id="1081102.A0A167N2I1"/>
<evidence type="ECO:0000256" key="2">
    <source>
        <dbReference type="ARBA" id="ARBA00009699"/>
    </source>
</evidence>
<dbReference type="EMBL" id="AZHD01000021">
    <property type="protein sequence ID" value="OAA55044.1"/>
    <property type="molecule type" value="Genomic_DNA"/>
</dbReference>
<evidence type="ECO:0000256" key="9">
    <source>
        <dbReference type="SAM" id="MobiDB-lite"/>
    </source>
</evidence>
<proteinExistence type="inferred from homology"/>
<dbReference type="PIRSF" id="PIRSF016302">
    <property type="entry name" value="Man_a_manosd"/>
    <property type="match status" value="1"/>
</dbReference>
<evidence type="ECO:0000256" key="1">
    <source>
        <dbReference type="ARBA" id="ARBA00001452"/>
    </source>
</evidence>
<dbReference type="GO" id="GO:0008496">
    <property type="term" value="F:mannan endo-1,6-alpha-mannosidase activity"/>
    <property type="evidence" value="ECO:0007669"/>
    <property type="project" value="UniProtKB-UniRule"/>
</dbReference>
<dbReference type="InterPro" id="IPR014480">
    <property type="entry name" value="Mannan-1_6-alpha_mannosidase"/>
</dbReference>
<keyword evidence="12" id="KW-1185">Reference proteome</keyword>
<keyword evidence="7 8" id="KW-0326">Glycosidase</keyword>
<comment type="caution">
    <text evidence="11">The sequence shown here is derived from an EMBL/GenBank/DDBJ whole genome shotgun (WGS) entry which is preliminary data.</text>
</comment>
<protein>
    <recommendedName>
        <fullName evidence="3 8">Mannan endo-1,6-alpha-mannosidase</fullName>
        <ecNumber evidence="3 8">3.2.1.101</ecNumber>
    </recommendedName>
</protein>
<dbReference type="PANTHER" id="PTHR12145:SF38">
    <property type="entry name" value="MANNAN ENDO-1,6-ALPHA-MANNOSIDASE"/>
    <property type="match status" value="1"/>
</dbReference>
<feature type="signal peptide" evidence="10">
    <location>
        <begin position="1"/>
        <end position="20"/>
    </location>
</feature>
<evidence type="ECO:0000313" key="11">
    <source>
        <dbReference type="EMBL" id="OAA55044.1"/>
    </source>
</evidence>
<dbReference type="Gene3D" id="1.50.10.20">
    <property type="match status" value="1"/>
</dbReference>
<keyword evidence="5 8" id="KW-0378">Hydrolase</keyword>
<evidence type="ECO:0000313" key="12">
    <source>
        <dbReference type="Proteomes" id="UP000076874"/>
    </source>
</evidence>
<dbReference type="GO" id="GO:0016052">
    <property type="term" value="P:carbohydrate catabolic process"/>
    <property type="evidence" value="ECO:0007669"/>
    <property type="project" value="InterPro"/>
</dbReference>
<feature type="chain" id="PRO_5007890571" description="Mannan endo-1,6-alpha-mannosidase" evidence="10">
    <location>
        <begin position="21"/>
        <end position="428"/>
    </location>
</feature>
<accession>A0A167N2I1</accession>
<dbReference type="Proteomes" id="UP000076874">
    <property type="component" value="Unassembled WGS sequence"/>
</dbReference>
<dbReference type="InterPro" id="IPR008928">
    <property type="entry name" value="6-hairpin_glycosidase_sf"/>
</dbReference>
<dbReference type="InterPro" id="IPR005198">
    <property type="entry name" value="Glyco_hydro_76"/>
</dbReference>
<sequence length="428" mass="46558">MVLFRVSLWASAAAAAVSLADPKDLQVDNHTSIKGVAKTLAEGAMSYYRGDAKTYVDLPSPYYWWECGALFGAMLDYSHYTNDTVYDETIATALLAQAGPNYDFIVPSEKEQEGNDDQAFWGFTLLTAAERDFPQPAHLTPPGMPSWLQLGINLWNNMAGRWNTSKCDGGLTWQIYASNYNGINYKNSVSNGGFFQLSARLARLTGNETYVDWAVKVWDWTVNVGLIDGAYNVYDGTDSTTDCTDINTLSFSYANGIYLYGAAVMANHTGLASWTNHATKLFTAAQAFFSPFANATNIMWEHACEGVGTCDTDMKSFKGYLSRFMVSSSLLLPSLAPNKWYVGGFDGSVGLGQEMSALETIQGLLVLHDDVLDPNGNNRIAPTAASTTSAAPAPSQSKKSGASRSMRATDLCWVVLGVFSSLFVWGMA</sequence>
<gene>
    <name evidence="11" type="ORF">SPI_08548</name>
</gene>
<dbReference type="OrthoDB" id="4187847at2759"/>
<feature type="region of interest" description="Disordered" evidence="9">
    <location>
        <begin position="378"/>
        <end position="402"/>
    </location>
</feature>
<evidence type="ECO:0000256" key="6">
    <source>
        <dbReference type="ARBA" id="ARBA00023180"/>
    </source>
</evidence>
<evidence type="ECO:0000256" key="5">
    <source>
        <dbReference type="ARBA" id="ARBA00022801"/>
    </source>
</evidence>
<evidence type="ECO:0000256" key="4">
    <source>
        <dbReference type="ARBA" id="ARBA00022729"/>
    </source>
</evidence>
<evidence type="ECO:0000256" key="10">
    <source>
        <dbReference type="SAM" id="SignalP"/>
    </source>
</evidence>
<dbReference type="SUPFAM" id="SSF48208">
    <property type="entry name" value="Six-hairpin glycosidases"/>
    <property type="match status" value="1"/>
</dbReference>
<evidence type="ECO:0000256" key="3">
    <source>
        <dbReference type="ARBA" id="ARBA00012350"/>
    </source>
</evidence>
<keyword evidence="6" id="KW-0325">Glycoprotein</keyword>
<dbReference type="PANTHER" id="PTHR12145">
    <property type="entry name" value="MANNAN ENDO-1,6-ALPHA-MANNOSIDASE DCW1"/>
    <property type="match status" value="1"/>
</dbReference>
<comment type="catalytic activity">
    <reaction evidence="1 8">
        <text>Random hydrolysis of (1-&gt;6)-alpha-D-mannosidic linkages in unbranched (1-&gt;6)-mannans.</text>
        <dbReference type="EC" id="3.2.1.101"/>
    </reaction>
</comment>
<dbReference type="EC" id="3.2.1.101" evidence="3 8"/>
<comment type="similarity">
    <text evidence="2 8">Belongs to the glycosyl hydrolase 76 family.</text>
</comment>
<keyword evidence="4 10" id="KW-0732">Signal</keyword>
<evidence type="ECO:0000256" key="7">
    <source>
        <dbReference type="ARBA" id="ARBA00023295"/>
    </source>
</evidence>
<organism evidence="11 12">
    <name type="scientific">Niveomyces insectorum RCEF 264</name>
    <dbReference type="NCBI Taxonomy" id="1081102"/>
    <lineage>
        <taxon>Eukaryota</taxon>
        <taxon>Fungi</taxon>
        <taxon>Dikarya</taxon>
        <taxon>Ascomycota</taxon>
        <taxon>Pezizomycotina</taxon>
        <taxon>Sordariomycetes</taxon>
        <taxon>Hypocreomycetidae</taxon>
        <taxon>Hypocreales</taxon>
        <taxon>Cordycipitaceae</taxon>
        <taxon>Niveomyces</taxon>
    </lineage>
</organism>
<reference evidence="11 12" key="1">
    <citation type="journal article" date="2016" name="Genome Biol. Evol.">
        <title>Divergent and convergent evolution of fungal pathogenicity.</title>
        <authorList>
            <person name="Shang Y."/>
            <person name="Xiao G."/>
            <person name="Zheng P."/>
            <person name="Cen K."/>
            <person name="Zhan S."/>
            <person name="Wang C."/>
        </authorList>
    </citation>
    <scope>NUCLEOTIDE SEQUENCE [LARGE SCALE GENOMIC DNA]</scope>
    <source>
        <strain evidence="11 12">RCEF 264</strain>
    </source>
</reference>
<dbReference type="AlphaFoldDB" id="A0A167N2I1"/>
<name>A0A167N2I1_9HYPO</name>